<dbReference type="PANTHER" id="PTHR43091:SF1">
    <property type="entry name" value="BETA-KETOACYL-[ACYL-CARRIER-PROTEIN] SYNTHASE III, CHLOROPLASTIC"/>
    <property type="match status" value="1"/>
</dbReference>
<keyword evidence="8" id="KW-0275">Fatty acid biosynthesis</keyword>
<gene>
    <name evidence="13" type="ORF">QBZ16_001192</name>
</gene>
<dbReference type="GO" id="GO:0033818">
    <property type="term" value="F:beta-ketoacyl-acyl-carrier-protein synthase III activity"/>
    <property type="evidence" value="ECO:0007669"/>
    <property type="project" value="UniProtKB-EC"/>
</dbReference>
<name>A0AAD9MJB0_PROWI</name>
<dbReference type="EMBL" id="JASFZW010000011">
    <property type="protein sequence ID" value="KAK2076260.1"/>
    <property type="molecule type" value="Genomic_DNA"/>
</dbReference>
<evidence type="ECO:0000259" key="11">
    <source>
        <dbReference type="Pfam" id="PF08541"/>
    </source>
</evidence>
<dbReference type="Pfam" id="PF08545">
    <property type="entry name" value="ACP_syn_III"/>
    <property type="match status" value="1"/>
</dbReference>
<evidence type="ECO:0000256" key="4">
    <source>
        <dbReference type="ARBA" id="ARBA00022516"/>
    </source>
</evidence>
<keyword evidence="4" id="KW-0444">Lipid biosynthesis</keyword>
<evidence type="ECO:0000256" key="10">
    <source>
        <dbReference type="ARBA" id="ARBA00057449"/>
    </source>
</evidence>
<dbReference type="EC" id="2.3.1.180" evidence="3"/>
<evidence type="ECO:0000256" key="8">
    <source>
        <dbReference type="ARBA" id="ARBA00023160"/>
    </source>
</evidence>
<comment type="function">
    <text evidence="10">Catalyzes the condensation reaction of fatty acid synthesis by the addition to an acyl acceptor of two carbons from malonyl-ACP. KAS III catalyzes the first condensation reaction which initiates fatty acid synthesis and may therefore play a role in governing the total rate of fatty acid production. Possesses both acetoacetyl-ACP synthase and acetyl transacylase activities.</text>
</comment>
<evidence type="ECO:0000313" key="14">
    <source>
        <dbReference type="Proteomes" id="UP001255856"/>
    </source>
</evidence>
<dbReference type="GO" id="GO:0004315">
    <property type="term" value="F:3-oxoacyl-[acyl-carrier-protein] synthase activity"/>
    <property type="evidence" value="ECO:0007669"/>
    <property type="project" value="InterPro"/>
</dbReference>
<comment type="pathway">
    <text evidence="1">Lipid metabolism; fatty acid biosynthesis.</text>
</comment>
<dbReference type="Gene3D" id="3.40.47.10">
    <property type="match status" value="1"/>
</dbReference>
<comment type="catalytic activity">
    <reaction evidence="9">
        <text>malonyl-[ACP] + acetyl-CoA + H(+) = 3-oxobutanoyl-[ACP] + CO2 + CoA</text>
        <dbReference type="Rhea" id="RHEA:12080"/>
        <dbReference type="Rhea" id="RHEA-COMP:9623"/>
        <dbReference type="Rhea" id="RHEA-COMP:9625"/>
        <dbReference type="ChEBI" id="CHEBI:15378"/>
        <dbReference type="ChEBI" id="CHEBI:16526"/>
        <dbReference type="ChEBI" id="CHEBI:57287"/>
        <dbReference type="ChEBI" id="CHEBI:57288"/>
        <dbReference type="ChEBI" id="CHEBI:78449"/>
        <dbReference type="ChEBI" id="CHEBI:78450"/>
        <dbReference type="EC" id="2.3.1.180"/>
    </reaction>
</comment>
<proteinExistence type="inferred from homology"/>
<dbReference type="PANTHER" id="PTHR43091">
    <property type="entry name" value="3-OXOACYL-[ACYL-CARRIER-PROTEIN] SYNTHASE"/>
    <property type="match status" value="1"/>
</dbReference>
<dbReference type="InterPro" id="IPR016039">
    <property type="entry name" value="Thiolase-like"/>
</dbReference>
<dbReference type="FunFam" id="3.40.47.10:FF:000004">
    <property type="entry name" value="3-oxoacyl-[acyl-carrier-protein] synthase 3"/>
    <property type="match status" value="1"/>
</dbReference>
<dbReference type="NCBIfam" id="TIGR00747">
    <property type="entry name" value="fabH"/>
    <property type="match status" value="1"/>
</dbReference>
<dbReference type="InterPro" id="IPR004655">
    <property type="entry name" value="FabH"/>
</dbReference>
<evidence type="ECO:0000256" key="7">
    <source>
        <dbReference type="ARBA" id="ARBA00023098"/>
    </source>
</evidence>
<protein>
    <recommendedName>
        <fullName evidence="3">beta-ketoacyl-[acyl-carrier-protein] synthase III</fullName>
        <ecNumber evidence="3">2.3.1.180</ecNumber>
    </recommendedName>
</protein>
<dbReference type="GO" id="GO:0006633">
    <property type="term" value="P:fatty acid biosynthetic process"/>
    <property type="evidence" value="ECO:0007669"/>
    <property type="project" value="UniProtKB-KW"/>
</dbReference>
<comment type="similarity">
    <text evidence="2">Belongs to the thiolase-like superfamily. FabH family.</text>
</comment>
<evidence type="ECO:0000256" key="1">
    <source>
        <dbReference type="ARBA" id="ARBA00005194"/>
    </source>
</evidence>
<dbReference type="CDD" id="cd00830">
    <property type="entry name" value="KAS_III"/>
    <property type="match status" value="1"/>
</dbReference>
<keyword evidence="5" id="KW-0808">Transferase</keyword>
<accession>A0AAD9MJB0</accession>
<evidence type="ECO:0000256" key="3">
    <source>
        <dbReference type="ARBA" id="ARBA00012333"/>
    </source>
</evidence>
<evidence type="ECO:0000259" key="12">
    <source>
        <dbReference type="Pfam" id="PF08545"/>
    </source>
</evidence>
<keyword evidence="6" id="KW-0276">Fatty acid metabolism</keyword>
<reference evidence="13" key="1">
    <citation type="submission" date="2021-01" db="EMBL/GenBank/DDBJ databases">
        <authorList>
            <person name="Eckstrom K.M.E."/>
        </authorList>
    </citation>
    <scope>NUCLEOTIDE SEQUENCE</scope>
    <source>
        <strain evidence="13">UVCC 0001</strain>
    </source>
</reference>
<keyword evidence="7" id="KW-0443">Lipid metabolism</keyword>
<dbReference type="Proteomes" id="UP001255856">
    <property type="component" value="Unassembled WGS sequence"/>
</dbReference>
<evidence type="ECO:0000256" key="2">
    <source>
        <dbReference type="ARBA" id="ARBA00008642"/>
    </source>
</evidence>
<dbReference type="SUPFAM" id="SSF53901">
    <property type="entry name" value="Thiolase-like"/>
    <property type="match status" value="1"/>
</dbReference>
<evidence type="ECO:0000256" key="6">
    <source>
        <dbReference type="ARBA" id="ARBA00022832"/>
    </source>
</evidence>
<dbReference type="AlphaFoldDB" id="A0AAD9MJB0"/>
<feature type="domain" description="Beta-ketoacyl-[acyl-carrier-protein] synthase III C-terminal" evidence="11">
    <location>
        <begin position="237"/>
        <end position="326"/>
    </location>
</feature>
<evidence type="ECO:0000256" key="9">
    <source>
        <dbReference type="ARBA" id="ARBA00052419"/>
    </source>
</evidence>
<keyword evidence="14" id="KW-1185">Reference proteome</keyword>
<comment type="caution">
    <text evidence="13">The sequence shown here is derived from an EMBL/GenBank/DDBJ whole genome shotgun (WGS) entry which is preliminary data.</text>
</comment>
<dbReference type="HAMAP" id="MF_01815">
    <property type="entry name" value="FabH"/>
    <property type="match status" value="1"/>
</dbReference>
<evidence type="ECO:0000256" key="5">
    <source>
        <dbReference type="ARBA" id="ARBA00022679"/>
    </source>
</evidence>
<dbReference type="NCBIfam" id="NF006829">
    <property type="entry name" value="PRK09352.1"/>
    <property type="match status" value="1"/>
</dbReference>
<sequence length="327" mass="34494">MRMLGSGSSTPSTVLSNADLEQLVETNDEWIVARTGIRRRHILGPGETLTHHCTLAGQRALEMAGVDAKDVDLILLATSSPDDSLGSACAVQAELGAKSAAAYDLTAACSGFVMSTVTATQFLRTGVYKNILVIGADALSRYIDWRDRSTCILFGDGAGAVLLQRDDREGEDSLLGFDMHSDGHGQKHLHAGFMGCGNKAFSEQPSSAAAFGNMYMNGSEVFKFAVRAVPRVVEASLKKAGLSVADLDWLVLHQANQRILTAAADRLGVPAEKVVSNVAEYGNTSAASIPLVLDESVRQGLIKPGDILGMAGFGAGLSWAGAILRWG</sequence>
<dbReference type="Pfam" id="PF08541">
    <property type="entry name" value="ACP_syn_III_C"/>
    <property type="match status" value="1"/>
</dbReference>
<feature type="domain" description="Beta-ketoacyl-[acyl-carrier-protein] synthase III N-terminal" evidence="12">
    <location>
        <begin position="103"/>
        <end position="183"/>
    </location>
</feature>
<dbReference type="InterPro" id="IPR013747">
    <property type="entry name" value="ACP_syn_III_C"/>
</dbReference>
<evidence type="ECO:0000313" key="13">
    <source>
        <dbReference type="EMBL" id="KAK2076260.1"/>
    </source>
</evidence>
<organism evidence="13 14">
    <name type="scientific">Prototheca wickerhamii</name>
    <dbReference type="NCBI Taxonomy" id="3111"/>
    <lineage>
        <taxon>Eukaryota</taxon>
        <taxon>Viridiplantae</taxon>
        <taxon>Chlorophyta</taxon>
        <taxon>core chlorophytes</taxon>
        <taxon>Trebouxiophyceae</taxon>
        <taxon>Chlorellales</taxon>
        <taxon>Chlorellaceae</taxon>
        <taxon>Prototheca</taxon>
    </lineage>
</organism>
<dbReference type="InterPro" id="IPR013751">
    <property type="entry name" value="ACP_syn_III_N"/>
</dbReference>